<dbReference type="Gene3D" id="2.60.120.10">
    <property type="entry name" value="Jelly Rolls"/>
    <property type="match status" value="2"/>
</dbReference>
<accession>A0AAW7XHN0</accession>
<evidence type="ECO:0000256" key="1">
    <source>
        <dbReference type="ARBA" id="ARBA00023235"/>
    </source>
</evidence>
<name>A0AAW7XHN0_9GAMM</name>
<evidence type="ECO:0000313" key="5">
    <source>
        <dbReference type="Proteomes" id="UP001177341"/>
    </source>
</evidence>
<dbReference type="InterPro" id="IPR014710">
    <property type="entry name" value="RmlC-like_jellyroll"/>
</dbReference>
<gene>
    <name evidence="2" type="primary">iolB</name>
    <name evidence="2" type="ORF">Q4490_10075</name>
    <name evidence="3" type="ORF">Q8W30_16445</name>
</gene>
<protein>
    <submittedName>
        <fullName evidence="2">5-deoxy-glucuronate isomerase</fullName>
        <ecNumber evidence="2">5.3.1.30</ecNumber>
    </submittedName>
</protein>
<organism evidence="2 4">
    <name type="scientific">Neptunomonas phycophila</name>
    <dbReference type="NCBI Taxonomy" id="1572645"/>
    <lineage>
        <taxon>Bacteria</taxon>
        <taxon>Pseudomonadati</taxon>
        <taxon>Pseudomonadota</taxon>
        <taxon>Gammaproteobacteria</taxon>
        <taxon>Oceanospirillales</taxon>
        <taxon>Oceanospirillaceae</taxon>
        <taxon>Neptunomonas</taxon>
    </lineage>
</organism>
<dbReference type="EMBL" id="JAUYVO010000015">
    <property type="protein sequence ID" value="MDP2524159.1"/>
    <property type="molecule type" value="Genomic_DNA"/>
</dbReference>
<evidence type="ECO:0000313" key="3">
    <source>
        <dbReference type="EMBL" id="MDP2524159.1"/>
    </source>
</evidence>
<dbReference type="NCBIfam" id="TIGR04378">
    <property type="entry name" value="myo_inos_iolB"/>
    <property type="match status" value="1"/>
</dbReference>
<comment type="caution">
    <text evidence="2">The sequence shown here is derived from an EMBL/GenBank/DDBJ whole genome shotgun (WGS) entry which is preliminary data.</text>
</comment>
<dbReference type="SUPFAM" id="SSF51182">
    <property type="entry name" value="RmlC-like cupins"/>
    <property type="match status" value="1"/>
</dbReference>
<reference evidence="2" key="1">
    <citation type="submission" date="2023-07" db="EMBL/GenBank/DDBJ databases">
        <title>Genome content predicts the carbon catabolic preferences of heterotrophic bacteria.</title>
        <authorList>
            <person name="Gralka M."/>
        </authorList>
    </citation>
    <scope>NUCLEOTIDE SEQUENCE</scope>
    <source>
        <strain evidence="3">5G01</strain>
        <strain evidence="2">I2M16</strain>
    </source>
</reference>
<dbReference type="GeneID" id="89455973"/>
<dbReference type="AlphaFoldDB" id="A0AAW7XHN0"/>
<keyword evidence="5" id="KW-1185">Reference proteome</keyword>
<dbReference type="PANTHER" id="PTHR39193">
    <property type="entry name" value="5-DEOXY-GLUCURONATE ISOMERASE"/>
    <property type="match status" value="1"/>
</dbReference>
<proteinExistence type="predicted"/>
<dbReference type="EMBL" id="JAUOPG010000006">
    <property type="protein sequence ID" value="MDO6453911.1"/>
    <property type="molecule type" value="Genomic_DNA"/>
</dbReference>
<evidence type="ECO:0000313" key="4">
    <source>
        <dbReference type="Proteomes" id="UP001169862"/>
    </source>
</evidence>
<dbReference type="Pfam" id="PF04962">
    <property type="entry name" value="KduI"/>
    <property type="match status" value="1"/>
</dbReference>
<dbReference type="PIRSF" id="PIRSF036628">
    <property type="entry name" value="IolB"/>
    <property type="match status" value="1"/>
</dbReference>
<dbReference type="InterPro" id="IPR024203">
    <property type="entry name" value="Deoxy-glucuronate_isom_IolB"/>
</dbReference>
<dbReference type="GO" id="GO:0102482">
    <property type="term" value="F:5-deoxy-D-glucuronate isomerase activity"/>
    <property type="evidence" value="ECO:0007669"/>
    <property type="project" value="UniProtKB-EC"/>
</dbReference>
<dbReference type="GO" id="GO:0019310">
    <property type="term" value="P:inositol catabolic process"/>
    <property type="evidence" value="ECO:0007669"/>
    <property type="project" value="InterPro"/>
</dbReference>
<keyword evidence="1 2" id="KW-0413">Isomerase</keyword>
<dbReference type="Proteomes" id="UP001177341">
    <property type="component" value="Unassembled WGS sequence"/>
</dbReference>
<sequence>MSRLLSKATQPDADGCIQRVTPEKAGWQYVTFEAYQLSKGETLSLPTLDKEVCLVLVTGKANVKTKTDEFLDIGERMSVFQQQAPYAVYVPNDDQFSVTATTDLELAVCKAPGFGNYPTRLITPDMCSYETRGIGTNQRHVCNILFGNLPADSLLVCEVITPDGNWSSYPPHKHDTDNAPHETHLEETYYHRINPESGFVFQRVYTDDRSIDETMSVENHGVVMVPRGYHPVGAPHGYDSYYLNVMAGPSRNWIFHNDPDHEWIIEADKEKAAS</sequence>
<dbReference type="Proteomes" id="UP001169862">
    <property type="component" value="Unassembled WGS sequence"/>
</dbReference>
<dbReference type="PANTHER" id="PTHR39193:SF1">
    <property type="entry name" value="5-DEOXY-GLUCURONATE ISOMERASE"/>
    <property type="match status" value="1"/>
</dbReference>
<dbReference type="InterPro" id="IPR011051">
    <property type="entry name" value="RmlC_Cupin_sf"/>
</dbReference>
<dbReference type="InterPro" id="IPR021120">
    <property type="entry name" value="KduI/IolB_isomerase"/>
</dbReference>
<dbReference type="RefSeq" id="WP_075180019.1">
    <property type="nucleotide sequence ID" value="NZ_CAXHZV010000009.1"/>
</dbReference>
<dbReference type="GO" id="GO:0008880">
    <property type="term" value="F:glucuronate isomerase activity"/>
    <property type="evidence" value="ECO:0007669"/>
    <property type="project" value="InterPro"/>
</dbReference>
<dbReference type="EC" id="5.3.1.30" evidence="2"/>
<evidence type="ECO:0000313" key="2">
    <source>
        <dbReference type="EMBL" id="MDO6453911.1"/>
    </source>
</evidence>